<feature type="compositionally biased region" description="Basic and acidic residues" evidence="1">
    <location>
        <begin position="232"/>
        <end position="246"/>
    </location>
</feature>
<feature type="region of interest" description="Disordered" evidence="1">
    <location>
        <begin position="1"/>
        <end position="20"/>
    </location>
</feature>
<sequence length="319" mass="37032">MHRLCNIPHKKNKKKQNTGRGTWHIFLTHKIEREGGITIYPTQQYHNNKEQYRPNRTAVHETWENTCRKIQNHAPPTLPKPKKNNNDNKTARKIQYAQDTQIPGPSKTHTLEELEEIRHAVEHFDFTHTNAQQLYDNTPDFEEIRILPKGKQPLRGPPKGKNSAHNTNPLPHHTPTPTHKCTLDLQQKSTNKWKSPNTLHHTPGKKQKTAEQNETDNNYSQQNRAPPGSQFVEKDNNNKSTNKTKDYHPNYLTLYLHYPITPNKQLSDSMIISELQKHKKGRIQIKHPKPSETTIRCFTGAQIRAYETIKNINGIPIKI</sequence>
<keyword evidence="3" id="KW-1185">Reference proteome</keyword>
<feature type="compositionally biased region" description="Basic residues" evidence="1">
    <location>
        <begin position="1"/>
        <end position="17"/>
    </location>
</feature>
<feature type="compositionally biased region" description="Polar residues" evidence="1">
    <location>
        <begin position="210"/>
        <end position="224"/>
    </location>
</feature>
<gene>
    <name evidence="2" type="ORF">CHS0354_027869</name>
</gene>
<dbReference type="Proteomes" id="UP001195483">
    <property type="component" value="Unassembled WGS sequence"/>
</dbReference>
<evidence type="ECO:0000313" key="3">
    <source>
        <dbReference type="Proteomes" id="UP001195483"/>
    </source>
</evidence>
<reference evidence="2" key="1">
    <citation type="journal article" date="2021" name="Genome Biol. Evol.">
        <title>A High-Quality Reference Genome for a Parasitic Bivalve with Doubly Uniparental Inheritance (Bivalvia: Unionida).</title>
        <authorList>
            <person name="Smith C.H."/>
        </authorList>
    </citation>
    <scope>NUCLEOTIDE SEQUENCE</scope>
    <source>
        <strain evidence="2">CHS0354</strain>
    </source>
</reference>
<feature type="region of interest" description="Disordered" evidence="1">
    <location>
        <begin position="150"/>
        <end position="246"/>
    </location>
</feature>
<dbReference type="AlphaFoldDB" id="A0AAE0W5R4"/>
<reference evidence="2" key="3">
    <citation type="submission" date="2023-05" db="EMBL/GenBank/DDBJ databases">
        <authorList>
            <person name="Smith C.H."/>
        </authorList>
    </citation>
    <scope>NUCLEOTIDE SEQUENCE</scope>
    <source>
        <strain evidence="2">CHS0354</strain>
        <tissue evidence="2">Mantle</tissue>
    </source>
</reference>
<reference evidence="2" key="2">
    <citation type="journal article" date="2021" name="Genome Biol. Evol.">
        <title>Developing a high-quality reference genome for a parasitic bivalve with doubly uniparental inheritance (Bivalvia: Unionida).</title>
        <authorList>
            <person name="Smith C.H."/>
        </authorList>
    </citation>
    <scope>NUCLEOTIDE SEQUENCE</scope>
    <source>
        <strain evidence="2">CHS0354</strain>
        <tissue evidence="2">Mantle</tissue>
    </source>
</reference>
<evidence type="ECO:0000256" key="1">
    <source>
        <dbReference type="SAM" id="MobiDB-lite"/>
    </source>
</evidence>
<organism evidence="2 3">
    <name type="scientific">Potamilus streckersoni</name>
    <dbReference type="NCBI Taxonomy" id="2493646"/>
    <lineage>
        <taxon>Eukaryota</taxon>
        <taxon>Metazoa</taxon>
        <taxon>Spiralia</taxon>
        <taxon>Lophotrochozoa</taxon>
        <taxon>Mollusca</taxon>
        <taxon>Bivalvia</taxon>
        <taxon>Autobranchia</taxon>
        <taxon>Heteroconchia</taxon>
        <taxon>Palaeoheterodonta</taxon>
        <taxon>Unionida</taxon>
        <taxon>Unionoidea</taxon>
        <taxon>Unionidae</taxon>
        <taxon>Ambleminae</taxon>
        <taxon>Lampsilini</taxon>
        <taxon>Potamilus</taxon>
    </lineage>
</organism>
<evidence type="ECO:0000313" key="2">
    <source>
        <dbReference type="EMBL" id="KAK3603088.1"/>
    </source>
</evidence>
<protein>
    <submittedName>
        <fullName evidence="2">Uncharacterized protein</fullName>
    </submittedName>
</protein>
<dbReference type="EMBL" id="JAEAOA010001688">
    <property type="protein sequence ID" value="KAK3603088.1"/>
    <property type="molecule type" value="Genomic_DNA"/>
</dbReference>
<feature type="compositionally biased region" description="Polar residues" evidence="1">
    <location>
        <begin position="184"/>
        <end position="200"/>
    </location>
</feature>
<feature type="non-terminal residue" evidence="2">
    <location>
        <position position="319"/>
    </location>
</feature>
<accession>A0AAE0W5R4</accession>
<name>A0AAE0W5R4_9BIVA</name>
<proteinExistence type="predicted"/>
<comment type="caution">
    <text evidence="2">The sequence shown here is derived from an EMBL/GenBank/DDBJ whole genome shotgun (WGS) entry which is preliminary data.</text>
</comment>
<feature type="compositionally biased region" description="Low complexity" evidence="1">
    <location>
        <begin position="165"/>
        <end position="179"/>
    </location>
</feature>